<proteinExistence type="predicted"/>
<dbReference type="AlphaFoldDB" id="A0A162X100"/>
<feature type="region of interest" description="Disordered" evidence="1">
    <location>
        <begin position="471"/>
        <end position="560"/>
    </location>
</feature>
<keyword evidence="3" id="KW-1185">Reference proteome</keyword>
<feature type="compositionally biased region" description="Acidic residues" evidence="1">
    <location>
        <begin position="842"/>
        <end position="853"/>
    </location>
</feature>
<feature type="compositionally biased region" description="Polar residues" evidence="1">
    <location>
        <begin position="98"/>
        <end position="116"/>
    </location>
</feature>
<accession>A0A162X100</accession>
<feature type="compositionally biased region" description="Basic and acidic residues" evidence="1">
    <location>
        <begin position="86"/>
        <end position="96"/>
    </location>
</feature>
<feature type="compositionally biased region" description="Basic and acidic residues" evidence="1">
    <location>
        <begin position="134"/>
        <end position="147"/>
    </location>
</feature>
<feature type="region of interest" description="Disordered" evidence="1">
    <location>
        <begin position="738"/>
        <end position="783"/>
    </location>
</feature>
<feature type="compositionally biased region" description="Acidic residues" evidence="1">
    <location>
        <begin position="861"/>
        <end position="872"/>
    </location>
</feature>
<feature type="compositionally biased region" description="Pro residues" evidence="1">
    <location>
        <begin position="61"/>
        <end position="76"/>
    </location>
</feature>
<feature type="region of interest" description="Disordered" evidence="1">
    <location>
        <begin position="18"/>
        <end position="151"/>
    </location>
</feature>
<organism evidence="2 3">
    <name type="scientific">Didymella rabiei</name>
    <name type="common">Chickpea ascochyta blight fungus</name>
    <name type="synonym">Mycosphaerella rabiei</name>
    <dbReference type="NCBI Taxonomy" id="5454"/>
    <lineage>
        <taxon>Eukaryota</taxon>
        <taxon>Fungi</taxon>
        <taxon>Dikarya</taxon>
        <taxon>Ascomycota</taxon>
        <taxon>Pezizomycotina</taxon>
        <taxon>Dothideomycetes</taxon>
        <taxon>Pleosporomycetidae</taxon>
        <taxon>Pleosporales</taxon>
        <taxon>Pleosporineae</taxon>
        <taxon>Didymellaceae</taxon>
        <taxon>Ascochyta</taxon>
    </lineage>
</organism>
<feature type="compositionally biased region" description="Basic and acidic residues" evidence="1">
    <location>
        <begin position="291"/>
        <end position="305"/>
    </location>
</feature>
<feature type="compositionally biased region" description="Basic and acidic residues" evidence="1">
    <location>
        <begin position="259"/>
        <end position="281"/>
    </location>
</feature>
<reference evidence="2 3" key="1">
    <citation type="journal article" date="2016" name="Sci. Rep.">
        <title>Draft genome sequencing and secretome analysis of fungal phytopathogen Ascochyta rabiei provides insight into the necrotrophic effector repertoire.</title>
        <authorList>
            <person name="Verma S."/>
            <person name="Gazara R.K."/>
            <person name="Nizam S."/>
            <person name="Parween S."/>
            <person name="Chattopadhyay D."/>
            <person name="Verma P.K."/>
        </authorList>
    </citation>
    <scope>NUCLEOTIDE SEQUENCE [LARGE SCALE GENOMIC DNA]</scope>
    <source>
        <strain evidence="2 3">ArDII</strain>
    </source>
</reference>
<evidence type="ECO:0000313" key="3">
    <source>
        <dbReference type="Proteomes" id="UP000076837"/>
    </source>
</evidence>
<gene>
    <name evidence="2" type="ORF">ST47_g9515</name>
</gene>
<sequence>MGLKFLTHASPEMAVKDKRHAFEKWKKPGKKSKPGDGRYIELTSMRAATALTPADDGEARPPLPPTPSLPPPPPSPHRTAFAELMNEVRADAKDAPKVQTSNESKTLPQGKATSQPKHAGRKPQAPTQPVADGRTNDKQDELDKRGEGIGGAGNTLTTAVSLCKKQHAGLVCHWSDSDPINRKGNWRLEKFDYQENTAIFNNGVEDHKQCVPSKPIDLVSELAARVVQEFERRQHKKSPLFDRVFRVLSELYVQLMGDMDGHNEKGKKSKDESSEKGEKGAKTVGRTANPARREAEVSRLRKLMEEQAQSRAADQKRRERKAIEQTQAQRAAQGTSALDALSNTRVDLDTSKRGGRRPEEYDRSSKLQTKSDLAMTQANKSKHEKEPKAKCGKSNQKKAVAKPHLTEAEREALRRIKAAQKQEAKKSEQAEREVEKRMLRLAADEERAGGMIEEDETDDALADTIEEALQDLFPQTLPSNKRPLKPTQKNSTRTMRPAIESATNGPDDRISPPPAKKQKRVTKGRARPVIEDSSEESDNVNAPKASTKADEMEKPKEMPRAKVSLANYLKAKTAATADAKIVDQTERADTKHIKTHKSKAFITDSDLEDDEVSNVQLLTDKLNGKVVSVETTSTGKVTTTTEQDGNIVEEVIETTTVAVRAGQEDGSTNRTEVTETTVVTSDSSEQGDITVEHATRAQAVSVLTVPEQELSRDSPPPSPERKLQVDFDAFMNAQGIDFTISAPSNPNTLAADVTPSPHKRKLEVDSRHQEPPPSPKKTPPTPPCAVLVTYSDFSFSGKKCKVSLAEEDGDVLISPRGTEWVEGVEFGDDVSSISKQGGGYEEGAEAEMEEEASVGEAGDAIMEENDDDDDYDSLFGSPKGESGKEI</sequence>
<evidence type="ECO:0000313" key="2">
    <source>
        <dbReference type="EMBL" id="KZM19302.1"/>
    </source>
</evidence>
<feature type="compositionally biased region" description="Basic residues" evidence="1">
    <location>
        <begin position="516"/>
        <end position="526"/>
    </location>
</feature>
<feature type="compositionally biased region" description="Polar residues" evidence="1">
    <location>
        <begin position="366"/>
        <end position="379"/>
    </location>
</feature>
<dbReference type="OrthoDB" id="3800814at2759"/>
<feature type="compositionally biased region" description="Basic and acidic residues" evidence="1">
    <location>
        <begin position="404"/>
        <end position="436"/>
    </location>
</feature>
<feature type="compositionally biased region" description="Pro residues" evidence="1">
    <location>
        <begin position="771"/>
        <end position="783"/>
    </location>
</feature>
<feature type="region of interest" description="Disordered" evidence="1">
    <location>
        <begin position="823"/>
        <end position="886"/>
    </location>
</feature>
<feature type="region of interest" description="Disordered" evidence="1">
    <location>
        <begin position="259"/>
        <end position="436"/>
    </location>
</feature>
<feature type="compositionally biased region" description="Basic and acidic residues" evidence="1">
    <location>
        <begin position="313"/>
        <end position="323"/>
    </location>
</feature>
<dbReference type="EMBL" id="JYNV01000295">
    <property type="protein sequence ID" value="KZM19302.1"/>
    <property type="molecule type" value="Genomic_DNA"/>
</dbReference>
<feature type="compositionally biased region" description="Basic and acidic residues" evidence="1">
    <location>
        <begin position="547"/>
        <end position="560"/>
    </location>
</feature>
<dbReference type="Proteomes" id="UP000076837">
    <property type="component" value="Unassembled WGS sequence"/>
</dbReference>
<feature type="compositionally biased region" description="Polar residues" evidence="1">
    <location>
        <begin position="324"/>
        <end position="345"/>
    </location>
</feature>
<name>A0A162X100_DIDRA</name>
<comment type="caution">
    <text evidence="2">The sequence shown here is derived from an EMBL/GenBank/DDBJ whole genome shotgun (WGS) entry which is preliminary data.</text>
</comment>
<feature type="compositionally biased region" description="Basic and acidic residues" evidence="1">
    <location>
        <begin position="346"/>
        <end position="365"/>
    </location>
</feature>
<evidence type="ECO:0000256" key="1">
    <source>
        <dbReference type="SAM" id="MobiDB-lite"/>
    </source>
</evidence>
<protein>
    <submittedName>
        <fullName evidence="2">Uncharacterized protein</fullName>
    </submittedName>
</protein>